<organism evidence="9">
    <name type="scientific">Hyalella azteca</name>
    <name type="common">Amphipod</name>
    <dbReference type="NCBI Taxonomy" id="294128"/>
    <lineage>
        <taxon>Eukaryota</taxon>
        <taxon>Metazoa</taxon>
        <taxon>Ecdysozoa</taxon>
        <taxon>Arthropoda</taxon>
        <taxon>Crustacea</taxon>
        <taxon>Multicrustacea</taxon>
        <taxon>Malacostraca</taxon>
        <taxon>Eumalacostraca</taxon>
        <taxon>Peracarida</taxon>
        <taxon>Amphipoda</taxon>
        <taxon>Senticaudata</taxon>
        <taxon>Talitrida</taxon>
        <taxon>Talitroidea</taxon>
        <taxon>Hyalellidae</taxon>
        <taxon>Hyalella</taxon>
    </lineage>
</organism>
<reference evidence="9" key="2">
    <citation type="journal article" date="2018" name="Environ. Sci. Technol.">
        <title>The Toxicogenome of Hyalella azteca: A Model for Sediment Ecotoxicology and Evolutionary Toxicology.</title>
        <authorList>
            <person name="Poynton H.C."/>
            <person name="Hasenbein S."/>
            <person name="Benoit J.B."/>
            <person name="Sepulveda M.S."/>
            <person name="Poelchau M.F."/>
            <person name="Hughes D.S.T."/>
            <person name="Murali S.C."/>
            <person name="Chen S."/>
            <person name="Glastad K.M."/>
            <person name="Goodisman M.A.D."/>
            <person name="Werren J.H."/>
            <person name="Vineis J.H."/>
            <person name="Bowen J.L."/>
            <person name="Friedrich M."/>
            <person name="Jones J."/>
            <person name="Robertson H.M."/>
            <person name="Feyereisen R."/>
            <person name="Mechler-Hickson A."/>
            <person name="Mathers N."/>
            <person name="Lee C.E."/>
            <person name="Colbourne J.K."/>
            <person name="Biales A."/>
            <person name="Johnston J.S."/>
            <person name="Wellborn G.A."/>
            <person name="Rosendale A.J."/>
            <person name="Cridge A.G."/>
            <person name="Munoz-Torres M.C."/>
            <person name="Bain P.A."/>
            <person name="Manny A.R."/>
            <person name="Major K.M."/>
            <person name="Lambert F.N."/>
            <person name="Vulpe C.D."/>
            <person name="Tuck P."/>
            <person name="Blalock B.J."/>
            <person name="Lin Y.Y."/>
            <person name="Smith M.E."/>
            <person name="Ochoa-Acuna H."/>
            <person name="Chen M.M."/>
            <person name="Childers C.P."/>
            <person name="Qu J."/>
            <person name="Dugan S."/>
            <person name="Lee S.L."/>
            <person name="Chao H."/>
            <person name="Dinh H."/>
            <person name="Han Y."/>
            <person name="Doddapaneni H."/>
            <person name="Worley K.C."/>
            <person name="Muzny D.M."/>
            <person name="Gibbs R.A."/>
            <person name="Richards S."/>
        </authorList>
    </citation>
    <scope>NUCLEOTIDE SEQUENCE</scope>
    <source>
        <strain evidence="9">HAZT.00-mixed</strain>
        <tissue evidence="9">Whole organism</tissue>
    </source>
</reference>
<reference evidence="9" key="3">
    <citation type="submission" date="2019-06" db="EMBL/GenBank/DDBJ databases">
        <authorList>
            <person name="Poynton C."/>
            <person name="Hasenbein S."/>
            <person name="Benoit J.B."/>
            <person name="Sepulveda M.S."/>
            <person name="Poelchau M.F."/>
            <person name="Murali S.C."/>
            <person name="Chen S."/>
            <person name="Glastad K.M."/>
            <person name="Werren J.H."/>
            <person name="Vineis J.H."/>
            <person name="Bowen J.L."/>
            <person name="Friedrich M."/>
            <person name="Jones J."/>
            <person name="Robertson H.M."/>
            <person name="Feyereisen R."/>
            <person name="Mechler-Hickson A."/>
            <person name="Mathers N."/>
            <person name="Lee C.E."/>
            <person name="Colbourne J.K."/>
            <person name="Biales A."/>
            <person name="Johnston J.S."/>
            <person name="Wellborn G.A."/>
            <person name="Rosendale A.J."/>
            <person name="Cridge A.G."/>
            <person name="Munoz-Torres M.C."/>
            <person name="Bain P.A."/>
            <person name="Manny A.R."/>
            <person name="Major K.M."/>
            <person name="Lambert F.N."/>
            <person name="Vulpe C.D."/>
            <person name="Tuck P."/>
            <person name="Blalock B.J."/>
            <person name="Lin Y.-Y."/>
            <person name="Smith M.E."/>
            <person name="Ochoa-Acuna H."/>
            <person name="Chen M.-J.M."/>
            <person name="Childers C.P."/>
            <person name="Qu J."/>
            <person name="Dugan S."/>
            <person name="Lee S.L."/>
            <person name="Chao H."/>
            <person name="Dinh H."/>
            <person name="Han Y."/>
            <person name="Doddapaneni H."/>
            <person name="Worley K.C."/>
            <person name="Muzny D.M."/>
            <person name="Gibbs R.A."/>
            <person name="Richards S."/>
        </authorList>
    </citation>
    <scope>NUCLEOTIDE SEQUENCE</scope>
    <source>
        <strain evidence="9">HAZT.00-mixed</strain>
        <tissue evidence="9">Whole organism</tissue>
    </source>
</reference>
<evidence type="ECO:0000256" key="5">
    <source>
        <dbReference type="ARBA" id="ARBA00022967"/>
    </source>
</evidence>
<sequence length="326" mass="36925">MKRLLTLLLAVMAAMAAQNAVLPVSEKPDTEAFLKVLYNDSYPLEPIKIGNFKIPDNLTALAYGNFFPCWGKCTDGLRFSNTVEMIRLFQSLLINWDKKMCYMPSKTYAKARTTTLNEELGQVQYIFSDKTGTLTQNVMTFNKCSINGVSYGDVDDDLEGYDQPIDFSGNPYSEPSFVFYDRKLTVDLRTHDPHVETFFLLLALCHTVMPQEEDGKLVYQAQSPDESALVSAARNFGFVFKSRTPNSITAVINGEEQTHELLCILDFNNVRKRMSVVIRYDGKLRLFCKGADSIIFERLRADQEEIKSITCEHIDVSLFSVASILM</sequence>
<keyword evidence="4" id="KW-0067">ATP-binding</keyword>
<dbReference type="InterPro" id="IPR018303">
    <property type="entry name" value="ATPase_P-typ_P_site"/>
</dbReference>
<protein>
    <submittedName>
        <fullName evidence="9">Uncharacterized protein</fullName>
    </submittedName>
</protein>
<comment type="caution">
    <text evidence="9">The sequence shown here is derived from an EMBL/GenBank/DDBJ whole genome shotgun (WGS) entry which is preliminary data.</text>
</comment>
<dbReference type="Proteomes" id="UP000711488">
    <property type="component" value="Unassembled WGS sequence"/>
</dbReference>
<accession>A0A6A0H4C7</accession>
<comment type="subcellular location">
    <subcellularLocation>
        <location evidence="1">Membrane</location>
        <topology evidence="1">Multi-pass membrane protein</topology>
    </subcellularLocation>
</comment>
<keyword evidence="6" id="KW-1133">Transmembrane helix</keyword>
<evidence type="ECO:0000256" key="6">
    <source>
        <dbReference type="ARBA" id="ARBA00022989"/>
    </source>
</evidence>
<evidence type="ECO:0000256" key="1">
    <source>
        <dbReference type="ARBA" id="ARBA00004141"/>
    </source>
</evidence>
<dbReference type="PANTHER" id="PTHR24092:SF190">
    <property type="entry name" value="PHOSPHOLIPID-TRANSPORTING ATPASE"/>
    <property type="match status" value="1"/>
</dbReference>
<dbReference type="SUPFAM" id="SSF81660">
    <property type="entry name" value="Metal cation-transporting ATPase, ATP-binding domain N"/>
    <property type="match status" value="1"/>
</dbReference>
<dbReference type="AlphaFoldDB" id="A0A6A0H4C7"/>
<feature type="chain" id="PRO_5025354297" evidence="8">
    <location>
        <begin position="17"/>
        <end position="326"/>
    </location>
</feature>
<dbReference type="InterPro" id="IPR023299">
    <property type="entry name" value="ATPase_P-typ_cyto_dom_N"/>
</dbReference>
<dbReference type="GO" id="GO:0005524">
    <property type="term" value="F:ATP binding"/>
    <property type="evidence" value="ECO:0007669"/>
    <property type="project" value="UniProtKB-KW"/>
</dbReference>
<proteinExistence type="predicted"/>
<keyword evidence="2" id="KW-0812">Transmembrane</keyword>
<reference evidence="9" key="1">
    <citation type="submission" date="2014-08" db="EMBL/GenBank/DDBJ databases">
        <authorList>
            <person name="Murali S."/>
            <person name="Richards S."/>
            <person name="Bandaranaike D."/>
            <person name="Bellair M."/>
            <person name="Blankenburg K."/>
            <person name="Chao H."/>
            <person name="Dinh H."/>
            <person name="Doddapaneni H."/>
            <person name="Dugan-Rocha S."/>
            <person name="Elkadiri S."/>
            <person name="Gnanaolivu R."/>
            <person name="Hughes D."/>
            <person name="Lee S."/>
            <person name="Li M."/>
            <person name="Ming W."/>
            <person name="Munidasa M."/>
            <person name="Muniz J."/>
            <person name="Nguyen L."/>
            <person name="Osuji N."/>
            <person name="Pu L.-L."/>
            <person name="Puazo M."/>
            <person name="Skinner E."/>
            <person name="Qu C."/>
            <person name="Quiroz J."/>
            <person name="Raj R."/>
            <person name="Weissenberger G."/>
            <person name="Xin Y."/>
            <person name="Zou X."/>
            <person name="Han Y."/>
            <person name="Worley K."/>
            <person name="Muzny D."/>
            <person name="Gibbs R."/>
        </authorList>
    </citation>
    <scope>NUCLEOTIDE SEQUENCE</scope>
    <source>
        <strain evidence="9">HAZT.00-mixed</strain>
        <tissue evidence="9">Whole organism</tissue>
    </source>
</reference>
<dbReference type="GO" id="GO:0140326">
    <property type="term" value="F:ATPase-coupled intramembrane lipid transporter activity"/>
    <property type="evidence" value="ECO:0007669"/>
    <property type="project" value="TreeGrafter"/>
</dbReference>
<dbReference type="Pfam" id="PF13246">
    <property type="entry name" value="Cation_ATPase"/>
    <property type="match status" value="1"/>
</dbReference>
<keyword evidence="5" id="KW-1278">Translocase</keyword>
<dbReference type="GO" id="GO:0045332">
    <property type="term" value="P:phospholipid translocation"/>
    <property type="evidence" value="ECO:0007669"/>
    <property type="project" value="TreeGrafter"/>
</dbReference>
<dbReference type="PANTHER" id="PTHR24092">
    <property type="entry name" value="PROBABLE PHOSPHOLIPID-TRANSPORTING ATPASE"/>
    <property type="match status" value="1"/>
</dbReference>
<keyword evidence="3" id="KW-0547">Nucleotide-binding</keyword>
<keyword evidence="7" id="KW-0472">Membrane</keyword>
<dbReference type="PROSITE" id="PS00154">
    <property type="entry name" value="ATPASE_E1_E2"/>
    <property type="match status" value="1"/>
</dbReference>
<dbReference type="GO" id="GO:0005886">
    <property type="term" value="C:plasma membrane"/>
    <property type="evidence" value="ECO:0007669"/>
    <property type="project" value="TreeGrafter"/>
</dbReference>
<dbReference type="Gene3D" id="3.40.1110.10">
    <property type="entry name" value="Calcium-transporting ATPase, cytoplasmic domain N"/>
    <property type="match status" value="1"/>
</dbReference>
<name>A0A6A0H4C7_HYAAZ</name>
<evidence type="ECO:0000256" key="4">
    <source>
        <dbReference type="ARBA" id="ARBA00022840"/>
    </source>
</evidence>
<dbReference type="GO" id="GO:0007030">
    <property type="term" value="P:Golgi organization"/>
    <property type="evidence" value="ECO:0007669"/>
    <property type="project" value="TreeGrafter"/>
</dbReference>
<evidence type="ECO:0000256" key="2">
    <source>
        <dbReference type="ARBA" id="ARBA00022692"/>
    </source>
</evidence>
<evidence type="ECO:0000256" key="7">
    <source>
        <dbReference type="ARBA" id="ARBA00023136"/>
    </source>
</evidence>
<evidence type="ECO:0000256" key="8">
    <source>
        <dbReference type="SAM" id="SignalP"/>
    </source>
</evidence>
<dbReference type="FunFam" id="3.40.50.1000:FF:000001">
    <property type="entry name" value="Phospholipid-transporting ATPase IC"/>
    <property type="match status" value="1"/>
</dbReference>
<evidence type="ECO:0000256" key="3">
    <source>
        <dbReference type="ARBA" id="ARBA00022741"/>
    </source>
</evidence>
<keyword evidence="8" id="KW-0732">Signal</keyword>
<dbReference type="EMBL" id="JQDR03008602">
    <property type="protein sequence ID" value="KAA0196930.1"/>
    <property type="molecule type" value="Genomic_DNA"/>
</dbReference>
<evidence type="ECO:0000313" key="9">
    <source>
        <dbReference type="EMBL" id="KAA0196930.1"/>
    </source>
</evidence>
<gene>
    <name evidence="9" type="ORF">HAZT_HAZT007980</name>
</gene>
<feature type="signal peptide" evidence="8">
    <location>
        <begin position="1"/>
        <end position="16"/>
    </location>
</feature>
<dbReference type="GO" id="GO:0005802">
    <property type="term" value="C:trans-Golgi network"/>
    <property type="evidence" value="ECO:0007669"/>
    <property type="project" value="TreeGrafter"/>
</dbReference>